<proteinExistence type="predicted"/>
<protein>
    <submittedName>
        <fullName evidence="1">Uncharacterized protein</fullName>
    </submittedName>
</protein>
<dbReference type="AlphaFoldDB" id="A0AAE1USQ4"/>
<sequence>MYNYSRYIILIVLGLDGEGRIKGHLHAHAIEEKKTACYGLGKEDEVLSLPQNIQHLKIESCNNFSGCLSDYLPCNTEVSTDFS</sequence>
<comment type="caution">
    <text evidence="1">The sequence shown here is derived from an EMBL/GenBank/DDBJ whole genome shotgun (WGS) entry which is preliminary data.</text>
</comment>
<name>A0AAE1USQ4_9SOLA</name>
<keyword evidence="2" id="KW-1185">Reference proteome</keyword>
<organism evidence="1 2">
    <name type="scientific">Anisodus tanguticus</name>
    <dbReference type="NCBI Taxonomy" id="243964"/>
    <lineage>
        <taxon>Eukaryota</taxon>
        <taxon>Viridiplantae</taxon>
        <taxon>Streptophyta</taxon>
        <taxon>Embryophyta</taxon>
        <taxon>Tracheophyta</taxon>
        <taxon>Spermatophyta</taxon>
        <taxon>Magnoliopsida</taxon>
        <taxon>eudicotyledons</taxon>
        <taxon>Gunneridae</taxon>
        <taxon>Pentapetalae</taxon>
        <taxon>asterids</taxon>
        <taxon>lamiids</taxon>
        <taxon>Solanales</taxon>
        <taxon>Solanaceae</taxon>
        <taxon>Solanoideae</taxon>
        <taxon>Hyoscyameae</taxon>
        <taxon>Anisodus</taxon>
    </lineage>
</organism>
<gene>
    <name evidence="1" type="ORF">RND71_036407</name>
</gene>
<dbReference type="EMBL" id="JAVYJV010000020">
    <property type="protein sequence ID" value="KAK4343313.1"/>
    <property type="molecule type" value="Genomic_DNA"/>
</dbReference>
<evidence type="ECO:0000313" key="1">
    <source>
        <dbReference type="EMBL" id="KAK4343313.1"/>
    </source>
</evidence>
<reference evidence="1" key="1">
    <citation type="submission" date="2023-12" db="EMBL/GenBank/DDBJ databases">
        <title>Genome assembly of Anisodus tanguticus.</title>
        <authorList>
            <person name="Wang Y.-J."/>
        </authorList>
    </citation>
    <scope>NUCLEOTIDE SEQUENCE</scope>
    <source>
        <strain evidence="1">KB-2021</strain>
        <tissue evidence="1">Leaf</tissue>
    </source>
</reference>
<dbReference type="Proteomes" id="UP001291623">
    <property type="component" value="Unassembled WGS sequence"/>
</dbReference>
<evidence type="ECO:0000313" key="2">
    <source>
        <dbReference type="Proteomes" id="UP001291623"/>
    </source>
</evidence>
<accession>A0AAE1USQ4</accession>